<evidence type="ECO:0000313" key="1">
    <source>
        <dbReference type="EMBL" id="KAL3268573.1"/>
    </source>
</evidence>
<keyword evidence="2" id="KW-1185">Reference proteome</keyword>
<dbReference type="AlphaFoldDB" id="A0ABD2MQF7"/>
<dbReference type="Proteomes" id="UP001516400">
    <property type="component" value="Unassembled WGS sequence"/>
</dbReference>
<sequence>MFLEVGCPHLLQNENAVTLQLQFNSIIRKPMANIEKCEKMESTMFYFNSCDLFESPVHAICGNIVKPEKYNPEFHAIHYKKKYIEDPKKMLKNTREIQLKTSKDFL</sequence>
<name>A0ABD2MQF7_9CUCU</name>
<comment type="caution">
    <text evidence="1">The sequence shown here is derived from an EMBL/GenBank/DDBJ whole genome shotgun (WGS) entry which is preliminary data.</text>
</comment>
<evidence type="ECO:0000313" key="2">
    <source>
        <dbReference type="Proteomes" id="UP001516400"/>
    </source>
</evidence>
<gene>
    <name evidence="1" type="ORF">HHI36_007681</name>
</gene>
<dbReference type="EMBL" id="JABFTP020000021">
    <property type="protein sequence ID" value="KAL3268573.1"/>
    <property type="molecule type" value="Genomic_DNA"/>
</dbReference>
<organism evidence="1 2">
    <name type="scientific">Cryptolaemus montrouzieri</name>
    <dbReference type="NCBI Taxonomy" id="559131"/>
    <lineage>
        <taxon>Eukaryota</taxon>
        <taxon>Metazoa</taxon>
        <taxon>Ecdysozoa</taxon>
        <taxon>Arthropoda</taxon>
        <taxon>Hexapoda</taxon>
        <taxon>Insecta</taxon>
        <taxon>Pterygota</taxon>
        <taxon>Neoptera</taxon>
        <taxon>Endopterygota</taxon>
        <taxon>Coleoptera</taxon>
        <taxon>Polyphaga</taxon>
        <taxon>Cucujiformia</taxon>
        <taxon>Coccinelloidea</taxon>
        <taxon>Coccinellidae</taxon>
        <taxon>Scymninae</taxon>
        <taxon>Scymnini</taxon>
        <taxon>Cryptolaemus</taxon>
    </lineage>
</organism>
<protein>
    <submittedName>
        <fullName evidence="1">Uncharacterized protein</fullName>
    </submittedName>
</protein>
<reference evidence="1 2" key="1">
    <citation type="journal article" date="2021" name="BMC Biol.">
        <title>Horizontally acquired antibacterial genes associated with adaptive radiation of ladybird beetles.</title>
        <authorList>
            <person name="Li H.S."/>
            <person name="Tang X.F."/>
            <person name="Huang Y.H."/>
            <person name="Xu Z.Y."/>
            <person name="Chen M.L."/>
            <person name="Du X.Y."/>
            <person name="Qiu B.Y."/>
            <person name="Chen P.T."/>
            <person name="Zhang W."/>
            <person name="Slipinski A."/>
            <person name="Escalona H.E."/>
            <person name="Waterhouse R.M."/>
            <person name="Zwick A."/>
            <person name="Pang H."/>
        </authorList>
    </citation>
    <scope>NUCLEOTIDE SEQUENCE [LARGE SCALE GENOMIC DNA]</scope>
    <source>
        <strain evidence="1">SYSU2018</strain>
    </source>
</reference>
<accession>A0ABD2MQF7</accession>
<proteinExistence type="predicted"/>